<name>A0ACB9DNZ3_ARCLA</name>
<evidence type="ECO:0000313" key="2">
    <source>
        <dbReference type="Proteomes" id="UP001055879"/>
    </source>
</evidence>
<accession>A0ACB9DNZ3</accession>
<evidence type="ECO:0000313" key="1">
    <source>
        <dbReference type="EMBL" id="KAI3748205.1"/>
    </source>
</evidence>
<proteinExistence type="predicted"/>
<reference evidence="1 2" key="2">
    <citation type="journal article" date="2022" name="Mol. Ecol. Resour.">
        <title>The genomes of chicory, endive, great burdock and yacon provide insights into Asteraceae paleo-polyploidization history and plant inulin production.</title>
        <authorList>
            <person name="Fan W."/>
            <person name="Wang S."/>
            <person name="Wang H."/>
            <person name="Wang A."/>
            <person name="Jiang F."/>
            <person name="Liu H."/>
            <person name="Zhao H."/>
            <person name="Xu D."/>
            <person name="Zhang Y."/>
        </authorList>
    </citation>
    <scope>NUCLEOTIDE SEQUENCE [LARGE SCALE GENOMIC DNA]</scope>
    <source>
        <strain evidence="2">cv. Niubang</strain>
    </source>
</reference>
<organism evidence="1 2">
    <name type="scientific">Arctium lappa</name>
    <name type="common">Greater burdock</name>
    <name type="synonym">Lappa major</name>
    <dbReference type="NCBI Taxonomy" id="4217"/>
    <lineage>
        <taxon>Eukaryota</taxon>
        <taxon>Viridiplantae</taxon>
        <taxon>Streptophyta</taxon>
        <taxon>Embryophyta</taxon>
        <taxon>Tracheophyta</taxon>
        <taxon>Spermatophyta</taxon>
        <taxon>Magnoliopsida</taxon>
        <taxon>eudicotyledons</taxon>
        <taxon>Gunneridae</taxon>
        <taxon>Pentapetalae</taxon>
        <taxon>asterids</taxon>
        <taxon>campanulids</taxon>
        <taxon>Asterales</taxon>
        <taxon>Asteraceae</taxon>
        <taxon>Carduoideae</taxon>
        <taxon>Cardueae</taxon>
        <taxon>Arctiinae</taxon>
        <taxon>Arctium</taxon>
    </lineage>
</organism>
<keyword evidence="2" id="KW-1185">Reference proteome</keyword>
<comment type="caution">
    <text evidence="1">The sequence shown here is derived from an EMBL/GenBank/DDBJ whole genome shotgun (WGS) entry which is preliminary data.</text>
</comment>
<reference evidence="2" key="1">
    <citation type="journal article" date="2022" name="Mol. Ecol. Resour.">
        <title>The genomes of chicory, endive, great burdock and yacon provide insights into Asteraceae palaeo-polyploidization history and plant inulin production.</title>
        <authorList>
            <person name="Fan W."/>
            <person name="Wang S."/>
            <person name="Wang H."/>
            <person name="Wang A."/>
            <person name="Jiang F."/>
            <person name="Liu H."/>
            <person name="Zhao H."/>
            <person name="Xu D."/>
            <person name="Zhang Y."/>
        </authorList>
    </citation>
    <scope>NUCLEOTIDE SEQUENCE [LARGE SCALE GENOMIC DNA]</scope>
    <source>
        <strain evidence="2">cv. Niubang</strain>
    </source>
</reference>
<gene>
    <name evidence="1" type="ORF">L6452_11135</name>
</gene>
<protein>
    <submittedName>
        <fullName evidence="1">Uncharacterized protein</fullName>
    </submittedName>
</protein>
<sequence>MKMDTQLGDSRRRGYENTKGLEGLDFGRSRKLSRPEKILREIVFKSIPTMAQITQELPVETIESTKDYLKKLISILENRDELVGLQLRLEKRSDLTSETLKSK</sequence>
<dbReference type="EMBL" id="CM042049">
    <property type="protein sequence ID" value="KAI3748205.1"/>
    <property type="molecule type" value="Genomic_DNA"/>
</dbReference>
<dbReference type="Proteomes" id="UP001055879">
    <property type="component" value="Linkage Group LG03"/>
</dbReference>